<dbReference type="Proteomes" id="UP000005237">
    <property type="component" value="Unassembled WGS sequence"/>
</dbReference>
<dbReference type="AlphaFoldDB" id="A0A8R1I1L8"/>
<accession>A0A8R1I1L8</accession>
<name>A0A8R1I1L8_CAEJA</name>
<sequence>MVSGASRNRLPAALVPVSTYCLTFPLTITSNQPFSIVTKESTLFSTFCGTPLSIPLFGVLQYTSAP</sequence>
<evidence type="ECO:0000313" key="1">
    <source>
        <dbReference type="EnsemblMetazoa" id="CJA18280.1"/>
    </source>
</evidence>
<dbReference type="EnsemblMetazoa" id="CJA18280.1">
    <property type="protein sequence ID" value="CJA18280.1"/>
    <property type="gene ID" value="WBGene00137485"/>
</dbReference>
<reference evidence="1" key="2">
    <citation type="submission" date="2022-06" db="UniProtKB">
        <authorList>
            <consortium name="EnsemblMetazoa"/>
        </authorList>
    </citation>
    <scope>IDENTIFICATION</scope>
    <source>
        <strain evidence="1">DF5081</strain>
    </source>
</reference>
<reference evidence="2" key="1">
    <citation type="submission" date="2010-08" db="EMBL/GenBank/DDBJ databases">
        <authorList>
            <consortium name="Caenorhabditis japonica Sequencing Consortium"/>
            <person name="Wilson R.K."/>
        </authorList>
    </citation>
    <scope>NUCLEOTIDE SEQUENCE [LARGE SCALE GENOMIC DNA]</scope>
    <source>
        <strain evidence="2">DF5081</strain>
    </source>
</reference>
<proteinExistence type="predicted"/>
<protein>
    <submittedName>
        <fullName evidence="1">Uncharacterized protein</fullName>
    </submittedName>
</protein>
<evidence type="ECO:0000313" key="2">
    <source>
        <dbReference type="Proteomes" id="UP000005237"/>
    </source>
</evidence>
<organism evidence="1 2">
    <name type="scientific">Caenorhabditis japonica</name>
    <dbReference type="NCBI Taxonomy" id="281687"/>
    <lineage>
        <taxon>Eukaryota</taxon>
        <taxon>Metazoa</taxon>
        <taxon>Ecdysozoa</taxon>
        <taxon>Nematoda</taxon>
        <taxon>Chromadorea</taxon>
        <taxon>Rhabditida</taxon>
        <taxon>Rhabditina</taxon>
        <taxon>Rhabditomorpha</taxon>
        <taxon>Rhabditoidea</taxon>
        <taxon>Rhabditidae</taxon>
        <taxon>Peloderinae</taxon>
        <taxon>Caenorhabditis</taxon>
    </lineage>
</organism>
<keyword evidence="2" id="KW-1185">Reference proteome</keyword>